<evidence type="ECO:0000313" key="3">
    <source>
        <dbReference type="Proteomes" id="UP000006514"/>
    </source>
</evidence>
<dbReference type="AlphaFoldDB" id="J0CXQ7"/>
<sequence>MFPLGLFRHFPALSILSVHGGPCLGAEPSDATARQAIAPQLAAFAVEVIQCDHLALFGAVPHLASIPAVKCREPHIDLMRILLDHLYGPLELGVMLPTYWENEIEVAFSAPKSERLRVFVEDSTRIQSDWPRDIVFAPDLAERVTALRLTASLAYLVPLFAELPTCTTLSLQVGNKDDLLGLPPATLALPALKSVVVRSRAEHVPVIISAETLREFLVCLVGTRTVQPTLHIEDSLVLTGDSAALMRDYAVERAH</sequence>
<dbReference type="InParanoid" id="J0CXQ7"/>
<protein>
    <submittedName>
        <fullName evidence="2">Uncharacterized protein</fullName>
    </submittedName>
</protein>
<organism evidence="2 3">
    <name type="scientific">Auricularia subglabra (strain TFB-10046 / SS5)</name>
    <name type="common">White-rot fungus</name>
    <name type="synonym">Auricularia delicata (strain TFB10046)</name>
    <dbReference type="NCBI Taxonomy" id="717982"/>
    <lineage>
        <taxon>Eukaryota</taxon>
        <taxon>Fungi</taxon>
        <taxon>Dikarya</taxon>
        <taxon>Basidiomycota</taxon>
        <taxon>Agaricomycotina</taxon>
        <taxon>Agaricomycetes</taxon>
        <taxon>Auriculariales</taxon>
        <taxon>Auriculariaceae</taxon>
        <taxon>Auricularia</taxon>
    </lineage>
</organism>
<gene>
    <name evidence="2" type="ORF">AURDEDRAFT_117327</name>
</gene>
<dbReference type="KEGG" id="adl:AURDEDRAFT_117327"/>
<feature type="signal peptide" evidence="1">
    <location>
        <begin position="1"/>
        <end position="25"/>
    </location>
</feature>
<evidence type="ECO:0000313" key="2">
    <source>
        <dbReference type="EMBL" id="EJD35627.1"/>
    </source>
</evidence>
<proteinExistence type="predicted"/>
<dbReference type="Proteomes" id="UP000006514">
    <property type="component" value="Unassembled WGS sequence"/>
</dbReference>
<keyword evidence="1" id="KW-0732">Signal</keyword>
<accession>J0CXQ7</accession>
<reference evidence="3" key="1">
    <citation type="journal article" date="2012" name="Science">
        <title>The Paleozoic origin of enzymatic lignin decomposition reconstructed from 31 fungal genomes.</title>
        <authorList>
            <person name="Floudas D."/>
            <person name="Binder M."/>
            <person name="Riley R."/>
            <person name="Barry K."/>
            <person name="Blanchette R.A."/>
            <person name="Henrissat B."/>
            <person name="Martinez A.T."/>
            <person name="Otillar R."/>
            <person name="Spatafora J.W."/>
            <person name="Yadav J.S."/>
            <person name="Aerts A."/>
            <person name="Benoit I."/>
            <person name="Boyd A."/>
            <person name="Carlson A."/>
            <person name="Copeland A."/>
            <person name="Coutinho P.M."/>
            <person name="de Vries R.P."/>
            <person name="Ferreira P."/>
            <person name="Findley K."/>
            <person name="Foster B."/>
            <person name="Gaskell J."/>
            <person name="Glotzer D."/>
            <person name="Gorecki P."/>
            <person name="Heitman J."/>
            <person name="Hesse C."/>
            <person name="Hori C."/>
            <person name="Igarashi K."/>
            <person name="Jurgens J.A."/>
            <person name="Kallen N."/>
            <person name="Kersten P."/>
            <person name="Kohler A."/>
            <person name="Kuees U."/>
            <person name="Kumar T.K.A."/>
            <person name="Kuo A."/>
            <person name="LaButti K."/>
            <person name="Larrondo L.F."/>
            <person name="Lindquist E."/>
            <person name="Ling A."/>
            <person name="Lombard V."/>
            <person name="Lucas S."/>
            <person name="Lundell T."/>
            <person name="Martin R."/>
            <person name="McLaughlin D.J."/>
            <person name="Morgenstern I."/>
            <person name="Morin E."/>
            <person name="Murat C."/>
            <person name="Nagy L.G."/>
            <person name="Nolan M."/>
            <person name="Ohm R.A."/>
            <person name="Patyshakuliyeva A."/>
            <person name="Rokas A."/>
            <person name="Ruiz-Duenas F.J."/>
            <person name="Sabat G."/>
            <person name="Salamov A."/>
            <person name="Samejima M."/>
            <person name="Schmutz J."/>
            <person name="Slot J.C."/>
            <person name="St John F."/>
            <person name="Stenlid J."/>
            <person name="Sun H."/>
            <person name="Sun S."/>
            <person name="Syed K."/>
            <person name="Tsang A."/>
            <person name="Wiebenga A."/>
            <person name="Young D."/>
            <person name="Pisabarro A."/>
            <person name="Eastwood D.C."/>
            <person name="Martin F."/>
            <person name="Cullen D."/>
            <person name="Grigoriev I.V."/>
            <person name="Hibbett D.S."/>
        </authorList>
    </citation>
    <scope>NUCLEOTIDE SEQUENCE [LARGE SCALE GENOMIC DNA]</scope>
    <source>
        <strain evidence="3">TFB10046</strain>
    </source>
</reference>
<evidence type="ECO:0000256" key="1">
    <source>
        <dbReference type="SAM" id="SignalP"/>
    </source>
</evidence>
<name>J0CXQ7_AURST</name>
<feature type="chain" id="PRO_5003732453" evidence="1">
    <location>
        <begin position="26"/>
        <end position="255"/>
    </location>
</feature>
<dbReference type="EMBL" id="JH687884">
    <property type="protein sequence ID" value="EJD35627.1"/>
    <property type="molecule type" value="Genomic_DNA"/>
</dbReference>
<keyword evidence="3" id="KW-1185">Reference proteome</keyword>